<dbReference type="EMBL" id="JAPZBS010000001">
    <property type="protein sequence ID" value="KAJ5390833.1"/>
    <property type="molecule type" value="Genomic_DNA"/>
</dbReference>
<evidence type="ECO:0000313" key="1">
    <source>
        <dbReference type="EMBL" id="KAJ5390833.1"/>
    </source>
</evidence>
<reference evidence="1" key="1">
    <citation type="submission" date="2022-11" db="EMBL/GenBank/DDBJ databases">
        <authorList>
            <person name="Petersen C."/>
        </authorList>
    </citation>
    <scope>NUCLEOTIDE SEQUENCE</scope>
    <source>
        <strain evidence="1">IBT 29864</strain>
    </source>
</reference>
<keyword evidence="2" id="KW-1185">Reference proteome</keyword>
<dbReference type="RefSeq" id="XP_056561561.1">
    <property type="nucleotide sequence ID" value="XM_056694832.1"/>
</dbReference>
<dbReference type="OrthoDB" id="4158501at2759"/>
<gene>
    <name evidence="1" type="ORF">N7496_001901</name>
</gene>
<dbReference type="AlphaFoldDB" id="A0A9W9VWW6"/>
<protein>
    <submittedName>
        <fullName evidence="1">Uncharacterized protein</fullName>
    </submittedName>
</protein>
<reference evidence="1" key="2">
    <citation type="journal article" date="2023" name="IMA Fungus">
        <title>Comparative genomic study of the Penicillium genus elucidates a diverse pangenome and 15 lateral gene transfer events.</title>
        <authorList>
            <person name="Petersen C."/>
            <person name="Sorensen T."/>
            <person name="Nielsen M.R."/>
            <person name="Sondergaard T.E."/>
            <person name="Sorensen J.L."/>
            <person name="Fitzpatrick D.A."/>
            <person name="Frisvad J.C."/>
            <person name="Nielsen K.L."/>
        </authorList>
    </citation>
    <scope>NUCLEOTIDE SEQUENCE</scope>
    <source>
        <strain evidence="1">IBT 29864</strain>
    </source>
</reference>
<evidence type="ECO:0000313" key="2">
    <source>
        <dbReference type="Proteomes" id="UP001147782"/>
    </source>
</evidence>
<accession>A0A9W9VWW6</accession>
<dbReference type="Proteomes" id="UP001147782">
    <property type="component" value="Unassembled WGS sequence"/>
</dbReference>
<proteinExistence type="predicted"/>
<dbReference type="GeneID" id="81434009"/>
<name>A0A9W9VWW6_9EURO</name>
<sequence length="570" mass="64985">MSPQSKKQFWSASAWKARLKRGNSAQSTTSTVDDFLSAQSSMASNQTGQTDVGEDLVDEQTEVLTRYSSSVYSKDEDGCSMVLPRSDDKKEDVEGHHLVSLAYPRLSLFSYLPNRNFRNDTSELTDVKQMSPNRRHSRPYAVSSGEWVLVSTSDTSLGSVGRVLSLDDLNEVQLAYSFEGVLKVFIKVYAMAKVVQVIFLNFGAEVSRPSSHYYKATNMCMCLHPLTFHILDQLDDTETGLSYWISRAEREVRSGELAILIEIVENLFYALYSRMIIEMAGIELCALFKIELRPPTGSRQFRLPDPNHMYRIFLACKDNLDNYNVCELLQEGIVHKWQDAFVRRLATKETKKGFTADDMLGYRRFAQNVVSDHRSAYLSKWRSLVPFFPSIPKEILIVMSEKWFTVMPKATPPDDVPASELPFINLKLVNPSQWEKELILDHRLASMGKLEGRSIGDERRDDPKIRLLYLAKCHKCICTSTCLCSKECTRHVESACPCSERYVRLMTARLSKDPGPFDFSARANTAARACWEGLAMLRRDVSDEAFLLEWSEAFAVFELEIQKERWGKQA</sequence>
<comment type="caution">
    <text evidence="1">The sequence shown here is derived from an EMBL/GenBank/DDBJ whole genome shotgun (WGS) entry which is preliminary data.</text>
</comment>
<organism evidence="1 2">
    <name type="scientific">Penicillium cataractarum</name>
    <dbReference type="NCBI Taxonomy" id="2100454"/>
    <lineage>
        <taxon>Eukaryota</taxon>
        <taxon>Fungi</taxon>
        <taxon>Dikarya</taxon>
        <taxon>Ascomycota</taxon>
        <taxon>Pezizomycotina</taxon>
        <taxon>Eurotiomycetes</taxon>
        <taxon>Eurotiomycetidae</taxon>
        <taxon>Eurotiales</taxon>
        <taxon>Aspergillaceae</taxon>
        <taxon>Penicillium</taxon>
    </lineage>
</organism>